<dbReference type="Proteomes" id="UP000050794">
    <property type="component" value="Unassembled WGS sequence"/>
</dbReference>
<dbReference type="WBParaSite" id="TCNE_0001430801-mRNA-1">
    <property type="protein sequence ID" value="TCNE_0001430801-mRNA-1"/>
    <property type="gene ID" value="TCNE_0001430801"/>
</dbReference>
<accession>A0A183V0N8</accession>
<gene>
    <name evidence="2" type="ORF">TCNE_LOCUS14308</name>
</gene>
<evidence type="ECO:0000313" key="2">
    <source>
        <dbReference type="EMBL" id="VDM45629.1"/>
    </source>
</evidence>
<organism evidence="3 4">
    <name type="scientific">Toxocara canis</name>
    <name type="common">Canine roundworm</name>
    <dbReference type="NCBI Taxonomy" id="6265"/>
    <lineage>
        <taxon>Eukaryota</taxon>
        <taxon>Metazoa</taxon>
        <taxon>Ecdysozoa</taxon>
        <taxon>Nematoda</taxon>
        <taxon>Chromadorea</taxon>
        <taxon>Rhabditida</taxon>
        <taxon>Spirurina</taxon>
        <taxon>Ascaridomorpha</taxon>
        <taxon>Ascaridoidea</taxon>
        <taxon>Toxocaridae</taxon>
        <taxon>Toxocara</taxon>
    </lineage>
</organism>
<keyword evidence="1" id="KW-0812">Transmembrane</keyword>
<evidence type="ECO:0000256" key="1">
    <source>
        <dbReference type="SAM" id="Phobius"/>
    </source>
</evidence>
<keyword evidence="1" id="KW-1133">Transmembrane helix</keyword>
<sequence length="84" mass="9583">MFGVVFAKAMYETFSSNWISQQKSFTQVLANRFLRWRPSFFLGTIQMGAFLFLVLALVIGAGVAYKMGYLDPYTEQIKQQAGKQ</sequence>
<dbReference type="EMBL" id="UYWY01022177">
    <property type="protein sequence ID" value="VDM45629.1"/>
    <property type="molecule type" value="Genomic_DNA"/>
</dbReference>
<evidence type="ECO:0000313" key="3">
    <source>
        <dbReference type="Proteomes" id="UP000050794"/>
    </source>
</evidence>
<reference evidence="2 3" key="2">
    <citation type="submission" date="2018-11" db="EMBL/GenBank/DDBJ databases">
        <authorList>
            <consortium name="Pathogen Informatics"/>
        </authorList>
    </citation>
    <scope>NUCLEOTIDE SEQUENCE [LARGE SCALE GENOMIC DNA]</scope>
</reference>
<reference evidence="4" key="1">
    <citation type="submission" date="2016-06" db="UniProtKB">
        <authorList>
            <consortium name="WormBaseParasite"/>
        </authorList>
    </citation>
    <scope>IDENTIFICATION</scope>
</reference>
<feature type="transmembrane region" description="Helical" evidence="1">
    <location>
        <begin position="40"/>
        <end position="65"/>
    </location>
</feature>
<protein>
    <submittedName>
        <fullName evidence="4">ABC transporter permease</fullName>
    </submittedName>
</protein>
<keyword evidence="1" id="KW-0472">Membrane</keyword>
<keyword evidence="3" id="KW-1185">Reference proteome</keyword>
<dbReference type="AlphaFoldDB" id="A0A183V0N8"/>
<evidence type="ECO:0000313" key="4">
    <source>
        <dbReference type="WBParaSite" id="TCNE_0001430801-mRNA-1"/>
    </source>
</evidence>
<name>A0A183V0N8_TOXCA</name>
<proteinExistence type="predicted"/>